<gene>
    <name evidence="2" type="ORF">FNU76_09260</name>
</gene>
<organism evidence="2 3">
    <name type="scientific">Chitinimonas arctica</name>
    <dbReference type="NCBI Taxonomy" id="2594795"/>
    <lineage>
        <taxon>Bacteria</taxon>
        <taxon>Pseudomonadati</taxon>
        <taxon>Pseudomonadota</taxon>
        <taxon>Betaproteobacteria</taxon>
        <taxon>Neisseriales</taxon>
        <taxon>Chitinibacteraceae</taxon>
        <taxon>Chitinimonas</taxon>
    </lineage>
</organism>
<name>A0A516SEF8_9NEIS</name>
<dbReference type="OrthoDB" id="9799238at2"/>
<dbReference type="RefSeq" id="WP_144277936.1">
    <property type="nucleotide sequence ID" value="NZ_CP041730.1"/>
</dbReference>
<dbReference type="EMBL" id="CP041730">
    <property type="protein sequence ID" value="QDQ26542.1"/>
    <property type="molecule type" value="Genomic_DNA"/>
</dbReference>
<protein>
    <submittedName>
        <fullName evidence="2">RES domain-containing protein</fullName>
    </submittedName>
</protein>
<evidence type="ECO:0000313" key="3">
    <source>
        <dbReference type="Proteomes" id="UP000317550"/>
    </source>
</evidence>
<dbReference type="Pfam" id="PF08808">
    <property type="entry name" value="RES"/>
    <property type="match status" value="1"/>
</dbReference>
<dbReference type="AlphaFoldDB" id="A0A516SEF8"/>
<feature type="domain" description="RES" evidence="1">
    <location>
        <begin position="70"/>
        <end position="206"/>
    </location>
</feature>
<keyword evidence="3" id="KW-1185">Reference proteome</keyword>
<accession>A0A516SEF8</accession>
<reference evidence="3" key="1">
    <citation type="submission" date="2019-07" db="EMBL/GenBank/DDBJ databases">
        <title>Chitinimonas sp. nov., isolated from Ny-Alesund, arctica soil.</title>
        <authorList>
            <person name="Xu Q."/>
            <person name="Peng F."/>
        </authorList>
    </citation>
    <scope>NUCLEOTIDE SEQUENCE [LARGE SCALE GENOMIC DNA]</scope>
    <source>
        <strain evidence="3">R3-44</strain>
    </source>
</reference>
<evidence type="ECO:0000259" key="1">
    <source>
        <dbReference type="SMART" id="SM00953"/>
    </source>
</evidence>
<sequence length="234" mass="26135">MPIAAVVNARHRQLQSWRSVESQQQGATLALVGNDLRKQQLLEELLDLAKPPLPEGFAEAEKLHYLLFSPFRYCASRYGTRFGRPFSAGIFYGADAKETAMAETGYWNSRFAHASEGLRSKSQALRRTLFKVVLKGAALDLRKPPYDADPQRWMSAGDYADTWAIGDAVRAEGAIDLVQYSSVRAPLHGGCVAVFNPRAFAEPNPIETEEWDLYTEGSIAVFIRGSQREVFDFN</sequence>
<proteinExistence type="predicted"/>
<dbReference type="SMART" id="SM00953">
    <property type="entry name" value="RES"/>
    <property type="match status" value="1"/>
</dbReference>
<evidence type="ECO:0000313" key="2">
    <source>
        <dbReference type="EMBL" id="QDQ26542.1"/>
    </source>
</evidence>
<dbReference type="KEGG" id="cari:FNU76_09260"/>
<dbReference type="Proteomes" id="UP000317550">
    <property type="component" value="Chromosome"/>
</dbReference>
<dbReference type="InterPro" id="IPR014914">
    <property type="entry name" value="RES_dom"/>
</dbReference>